<dbReference type="InterPro" id="IPR019775">
    <property type="entry name" value="WD40_repeat_CS"/>
</dbReference>
<gene>
    <name evidence="5" type="ORF">CYMTET_12397</name>
</gene>
<dbReference type="Pfam" id="PF00400">
    <property type="entry name" value="WD40"/>
    <property type="match status" value="1"/>
</dbReference>
<evidence type="ECO:0000256" key="1">
    <source>
        <dbReference type="ARBA" id="ARBA00022574"/>
    </source>
</evidence>
<feature type="repeat" description="WD" evidence="3">
    <location>
        <begin position="229"/>
        <end position="271"/>
    </location>
</feature>
<keyword evidence="1 3" id="KW-0853">WD repeat</keyword>
<dbReference type="EMBL" id="LGRX02004696">
    <property type="protein sequence ID" value="KAK3279741.1"/>
    <property type="molecule type" value="Genomic_DNA"/>
</dbReference>
<name>A0AAE0GLS1_9CHLO</name>
<dbReference type="PROSITE" id="PS50082">
    <property type="entry name" value="WD_REPEATS_2"/>
    <property type="match status" value="1"/>
</dbReference>
<dbReference type="InterPro" id="IPR036322">
    <property type="entry name" value="WD40_repeat_dom_sf"/>
</dbReference>
<dbReference type="PANTHER" id="PTHR47822:SF2">
    <property type="entry name" value="F-BOX AND WD-40 DOMAIN PROTEIN 7"/>
    <property type="match status" value="1"/>
</dbReference>
<feature type="region of interest" description="Disordered" evidence="4">
    <location>
        <begin position="1"/>
        <end position="58"/>
    </location>
</feature>
<evidence type="ECO:0000313" key="5">
    <source>
        <dbReference type="EMBL" id="KAK3279741.1"/>
    </source>
</evidence>
<dbReference type="SUPFAM" id="SSF50978">
    <property type="entry name" value="WD40 repeat-like"/>
    <property type="match status" value="1"/>
</dbReference>
<keyword evidence="6" id="KW-1185">Reference proteome</keyword>
<dbReference type="PROSITE" id="PS50294">
    <property type="entry name" value="WD_REPEATS_REGION"/>
    <property type="match status" value="1"/>
</dbReference>
<dbReference type="AlphaFoldDB" id="A0AAE0GLS1"/>
<reference evidence="5 6" key="1">
    <citation type="journal article" date="2015" name="Genome Biol. Evol.">
        <title>Comparative Genomics of a Bacterivorous Green Alga Reveals Evolutionary Causalities and Consequences of Phago-Mixotrophic Mode of Nutrition.</title>
        <authorList>
            <person name="Burns J.A."/>
            <person name="Paasch A."/>
            <person name="Narechania A."/>
            <person name="Kim E."/>
        </authorList>
    </citation>
    <scope>NUCLEOTIDE SEQUENCE [LARGE SCALE GENOMIC DNA]</scope>
    <source>
        <strain evidence="5 6">PLY_AMNH</strain>
    </source>
</reference>
<comment type="caution">
    <text evidence="5">The sequence shown here is derived from an EMBL/GenBank/DDBJ whole genome shotgun (WGS) entry which is preliminary data.</text>
</comment>
<sequence length="406" mass="43493">MVLGDGGGYESDPENLSPAGSDDEIGWSPTAGRKLNERERIALAGSAPPSAHHEEDDVDERVYEGGAGSSEAVSRAVALPTTVSFELTSGEALCARFSPQGEYFAIGYTSGALSVHSTTSGKQVFQVACEQDQDTPSPVTALRYRDTLALETKNVVMFATGDGKLRFWHSTSGNFLGAPIVEENNQIFAVDTPLLGDQIATAGLDCNVRVYDVATRKLVHTLAGGSGASGGHTNRVFALKYVDENPAVLISGGWDNTVQFWDVRAGQSVRSLYGPSVCGDALDVSDGTIVTGSHRRFRALQAWDFGSGRLLYDIPWLPSKDEDPCFIYSAKMGRSRMKGMVVAGGSESNEARLVNVNKDGALAGRLPKLSSTVNAVDFNKSEDLLAVLCKDSCHFVDLRSQPKRKM</sequence>
<dbReference type="Proteomes" id="UP001190700">
    <property type="component" value="Unassembled WGS sequence"/>
</dbReference>
<organism evidence="5 6">
    <name type="scientific">Cymbomonas tetramitiformis</name>
    <dbReference type="NCBI Taxonomy" id="36881"/>
    <lineage>
        <taxon>Eukaryota</taxon>
        <taxon>Viridiplantae</taxon>
        <taxon>Chlorophyta</taxon>
        <taxon>Pyramimonadophyceae</taxon>
        <taxon>Pyramimonadales</taxon>
        <taxon>Pyramimonadaceae</taxon>
        <taxon>Cymbomonas</taxon>
    </lineage>
</organism>
<dbReference type="InterPro" id="IPR001680">
    <property type="entry name" value="WD40_rpt"/>
</dbReference>
<evidence type="ECO:0008006" key="7">
    <source>
        <dbReference type="Google" id="ProtNLM"/>
    </source>
</evidence>
<evidence type="ECO:0000313" key="6">
    <source>
        <dbReference type="Proteomes" id="UP001190700"/>
    </source>
</evidence>
<dbReference type="PROSITE" id="PS00678">
    <property type="entry name" value="WD_REPEATS_1"/>
    <property type="match status" value="1"/>
</dbReference>
<evidence type="ECO:0000256" key="4">
    <source>
        <dbReference type="SAM" id="MobiDB-lite"/>
    </source>
</evidence>
<dbReference type="InterPro" id="IPR015943">
    <property type="entry name" value="WD40/YVTN_repeat-like_dom_sf"/>
</dbReference>
<dbReference type="SMART" id="SM00320">
    <property type="entry name" value="WD40"/>
    <property type="match status" value="4"/>
</dbReference>
<keyword evidence="2" id="KW-0677">Repeat</keyword>
<protein>
    <recommendedName>
        <fullName evidence="7">Anaphase-promoting complex subunit 4 WD40 domain-containing protein</fullName>
    </recommendedName>
</protein>
<evidence type="ECO:0000256" key="2">
    <source>
        <dbReference type="ARBA" id="ARBA00022737"/>
    </source>
</evidence>
<proteinExistence type="predicted"/>
<dbReference type="PANTHER" id="PTHR47822">
    <property type="entry name" value="CARBOHYDRATE BINDING DOMAIN CONTAINING PROTEIN"/>
    <property type="match status" value="1"/>
</dbReference>
<accession>A0AAE0GLS1</accession>
<evidence type="ECO:0000256" key="3">
    <source>
        <dbReference type="PROSITE-ProRule" id="PRU00221"/>
    </source>
</evidence>
<dbReference type="Gene3D" id="2.130.10.10">
    <property type="entry name" value="YVTN repeat-like/Quinoprotein amine dehydrogenase"/>
    <property type="match status" value="2"/>
</dbReference>